<dbReference type="Gene3D" id="3.30.1520.10">
    <property type="entry name" value="Phox-like domain"/>
    <property type="match status" value="1"/>
</dbReference>
<organism evidence="4 5">
    <name type="scientific">Saitoella complicata (strain BCRC 22490 / CBS 7301 / JCM 7358 / NBRC 10748 / NRRL Y-17804)</name>
    <dbReference type="NCBI Taxonomy" id="698492"/>
    <lineage>
        <taxon>Eukaryota</taxon>
        <taxon>Fungi</taxon>
        <taxon>Dikarya</taxon>
        <taxon>Ascomycota</taxon>
        <taxon>Taphrinomycotina</taxon>
        <taxon>Taphrinomycotina incertae sedis</taxon>
        <taxon>Saitoella</taxon>
    </lineage>
</organism>
<feature type="domain" description="TLDc" evidence="3">
    <location>
        <begin position="322"/>
        <end position="504"/>
    </location>
</feature>
<sequence length="939" mass="103911">MGQHNGSEAKSAARKASPEQLSKNLALACLKSLTSLEAYCLKDVFTSLADTEDGMMYWTEDTFIKFLEIPDSTGASSLLFKSASYLAAFPYPNMAPAPLSLEGLAKVIAIYTGRSTAIKGDLSKTIFSSFAVIDRGQIFDWDEEKKNAVTVREDSDDENEDDDDLRALEALDELSAFSYADTQAATDADKKDKGPVPRILTADMRNILIYILGTSATTTSTSVGVEVFGKDQMQRLEDIADAMVAGMRPNSVGVDWAGFKAWMERSGKGVWKPLSGVFDKFLCSKKVASNPAVGVTVEASDKPLPGPKPGGGRLPKLEEATELMTPASLAQMGMFIPTESMSSGVLHKLYVGSSDGFSSSMYENKVLKYPGSTVLLVSGEDAKGEVLTFGCFLGMGPWRITMKDNFGDRTSILFQLGPVHEAFPTTPSSMTHYAYFARTDGVGFGRPPPSKKLLGSVSLTLSPGFETATFRHFHDHSSTFSPSPHRADGETVFEITEVEVWGLGTAKDQEEQRKAWEWEVKEAERRRNVNVKDFEQERALLEMAGLVGGNRSGGCRSAALHSGRGPTTDINQTYPFDHSNTMTEPEREEAIEVEGVVGVGRANDIVDQVEDAMHESLIPKPPPPLRRRPSSLRSISMGSESDDENGLDLDKDLTSPAFMSSSLPALPTHSHARPDPDPCPDMIAIIDHSDPSFSDSTGAGEPFAQHVTLTDPQIVGGKYVAYLCTVTTPEGTEIRCRKRYSEFRALEEMLKVSYPVIVRSLPRFPGKSVAQKFRAEFVERRRRRLEFWLSCVLLHPNLGGSTVVRKWWTEQVQIPEYTSAHGKVQGIRTSQGCMKENAVKRSRMDSRERKKDSNMDGTWRFWTCLLYYHTRYSHINRHSRSYTCFSSSFIPFGQRYQSNYMTSPSRQMVAELDGSIDPILNATPSHFHCEHRYNDMPAS</sequence>
<evidence type="ECO:0000259" key="3">
    <source>
        <dbReference type="PROSITE" id="PS51886"/>
    </source>
</evidence>
<dbReference type="EMBL" id="BACD03000021">
    <property type="protein sequence ID" value="GAO49313.1"/>
    <property type="molecule type" value="Genomic_DNA"/>
</dbReference>
<dbReference type="PROSITE" id="PS50195">
    <property type="entry name" value="PX"/>
    <property type="match status" value="1"/>
</dbReference>
<dbReference type="GO" id="GO:0035091">
    <property type="term" value="F:phosphatidylinositol binding"/>
    <property type="evidence" value="ECO:0007669"/>
    <property type="project" value="InterPro"/>
</dbReference>
<feature type="region of interest" description="Disordered" evidence="1">
    <location>
        <begin position="614"/>
        <end position="675"/>
    </location>
</feature>
<reference evidence="4 5" key="2">
    <citation type="journal article" date="2014" name="J. Gen. Appl. Microbiol.">
        <title>The early diverging ascomycetous budding yeast Saitoella complicata has three histone deacetylases belonging to the Clr6, Hos2, and Rpd3 lineages.</title>
        <authorList>
            <person name="Nishida H."/>
            <person name="Matsumoto T."/>
            <person name="Kondo S."/>
            <person name="Hamamoto M."/>
            <person name="Yoshikawa H."/>
        </authorList>
    </citation>
    <scope>NUCLEOTIDE SEQUENCE [LARGE SCALE GENOMIC DNA]</scope>
    <source>
        <strain evidence="4 5">NRRL Y-17804</strain>
    </source>
</reference>
<dbReference type="InterPro" id="IPR001683">
    <property type="entry name" value="PX_dom"/>
</dbReference>
<dbReference type="Pfam" id="PF00787">
    <property type="entry name" value="PX"/>
    <property type="match status" value="1"/>
</dbReference>
<dbReference type="InterPro" id="IPR036871">
    <property type="entry name" value="PX_dom_sf"/>
</dbReference>
<reference evidence="4 5" key="3">
    <citation type="journal article" date="2015" name="Genome Announc.">
        <title>Draft Genome Sequence of the Archiascomycetous Yeast Saitoella complicata.</title>
        <authorList>
            <person name="Yamauchi K."/>
            <person name="Kondo S."/>
            <person name="Hamamoto M."/>
            <person name="Takahashi Y."/>
            <person name="Ogura Y."/>
            <person name="Hayashi T."/>
            <person name="Nishida H."/>
        </authorList>
    </citation>
    <scope>NUCLEOTIDE SEQUENCE [LARGE SCALE GENOMIC DNA]</scope>
    <source>
        <strain evidence="4 5">NRRL Y-17804</strain>
    </source>
</reference>
<accession>A0A0E9NHL3</accession>
<dbReference type="SMART" id="SM00584">
    <property type="entry name" value="TLDc"/>
    <property type="match status" value="1"/>
</dbReference>
<evidence type="ECO:0000256" key="1">
    <source>
        <dbReference type="SAM" id="MobiDB-lite"/>
    </source>
</evidence>
<reference evidence="4 5" key="1">
    <citation type="journal article" date="2011" name="J. Gen. Appl. Microbiol.">
        <title>Draft genome sequencing of the enigmatic yeast Saitoella complicata.</title>
        <authorList>
            <person name="Nishida H."/>
            <person name="Hamamoto M."/>
            <person name="Sugiyama J."/>
        </authorList>
    </citation>
    <scope>NUCLEOTIDE SEQUENCE [LARGE SCALE GENOMIC DNA]</scope>
    <source>
        <strain evidence="4 5">NRRL Y-17804</strain>
    </source>
</reference>
<evidence type="ECO:0000313" key="4">
    <source>
        <dbReference type="EMBL" id="GAO49313.1"/>
    </source>
</evidence>
<evidence type="ECO:0000313" key="5">
    <source>
        <dbReference type="Proteomes" id="UP000033140"/>
    </source>
</evidence>
<dbReference type="STRING" id="698492.A0A0E9NHL3"/>
<dbReference type="GO" id="GO:0005768">
    <property type="term" value="C:endosome"/>
    <property type="evidence" value="ECO:0007669"/>
    <property type="project" value="TreeGrafter"/>
</dbReference>
<name>A0A0E9NHL3_SAICN</name>
<dbReference type="PROSITE" id="PS51886">
    <property type="entry name" value="TLDC"/>
    <property type="match status" value="1"/>
</dbReference>
<dbReference type="Proteomes" id="UP000033140">
    <property type="component" value="Unassembled WGS sequence"/>
</dbReference>
<dbReference type="Pfam" id="PF07534">
    <property type="entry name" value="TLD"/>
    <property type="match status" value="1"/>
</dbReference>
<evidence type="ECO:0000259" key="2">
    <source>
        <dbReference type="PROSITE" id="PS50195"/>
    </source>
</evidence>
<dbReference type="PANTHER" id="PTHR10555:SF170">
    <property type="entry name" value="FI18122P1"/>
    <property type="match status" value="1"/>
</dbReference>
<protein>
    <recommendedName>
        <fullName evidence="6">PX domain-containing protein</fullName>
    </recommendedName>
</protein>
<dbReference type="InterPro" id="IPR006571">
    <property type="entry name" value="TLDc_dom"/>
</dbReference>
<keyword evidence="5" id="KW-1185">Reference proteome</keyword>
<dbReference type="SUPFAM" id="SSF64268">
    <property type="entry name" value="PX domain"/>
    <property type="match status" value="1"/>
</dbReference>
<dbReference type="SMART" id="SM00312">
    <property type="entry name" value="PX"/>
    <property type="match status" value="1"/>
</dbReference>
<dbReference type="AlphaFoldDB" id="A0A0E9NHL3"/>
<dbReference type="PANTHER" id="PTHR10555">
    <property type="entry name" value="SORTING NEXIN"/>
    <property type="match status" value="1"/>
</dbReference>
<gene>
    <name evidence="4" type="ORF">G7K_3464-t1</name>
</gene>
<evidence type="ECO:0008006" key="6">
    <source>
        <dbReference type="Google" id="ProtNLM"/>
    </source>
</evidence>
<comment type="caution">
    <text evidence="4">The sequence shown here is derived from an EMBL/GenBank/DDBJ whole genome shotgun (WGS) entry which is preliminary data.</text>
</comment>
<proteinExistence type="predicted"/>
<feature type="domain" description="PX" evidence="2">
    <location>
        <begin position="700"/>
        <end position="815"/>
    </location>
</feature>